<protein>
    <submittedName>
        <fullName evidence="2">Uncharacterized protein</fullName>
    </submittedName>
</protein>
<name>A0A0N5CIQ2_STREA</name>
<reference evidence="2" key="1">
    <citation type="submission" date="2017-02" db="UniProtKB">
        <authorList>
            <consortium name="WormBaseParasite"/>
        </authorList>
    </citation>
    <scope>IDENTIFICATION</scope>
</reference>
<dbReference type="Proteomes" id="UP000046392">
    <property type="component" value="Unplaced"/>
</dbReference>
<sequence>MVQTFATNMVQFEERKSLHQFSSIYKEKLEEFKNCTKNAKHIAISLQNYVPVYESVDEISDQVEKLLMMNVKKLILIKVV</sequence>
<accession>A0A0N5CIQ2</accession>
<dbReference type="AlphaFoldDB" id="A0A0N5CIQ2"/>
<dbReference type="WBParaSite" id="SPAL_0001770700.1">
    <property type="protein sequence ID" value="SPAL_0001770700.1"/>
    <property type="gene ID" value="SPAL_0001770700"/>
</dbReference>
<organism evidence="1 2">
    <name type="scientific">Strongyloides papillosus</name>
    <name type="common">Intestinal threadworm</name>
    <dbReference type="NCBI Taxonomy" id="174720"/>
    <lineage>
        <taxon>Eukaryota</taxon>
        <taxon>Metazoa</taxon>
        <taxon>Ecdysozoa</taxon>
        <taxon>Nematoda</taxon>
        <taxon>Chromadorea</taxon>
        <taxon>Rhabditida</taxon>
        <taxon>Tylenchina</taxon>
        <taxon>Panagrolaimomorpha</taxon>
        <taxon>Strongyloidoidea</taxon>
        <taxon>Strongyloididae</taxon>
        <taxon>Strongyloides</taxon>
    </lineage>
</organism>
<evidence type="ECO:0000313" key="1">
    <source>
        <dbReference type="Proteomes" id="UP000046392"/>
    </source>
</evidence>
<evidence type="ECO:0000313" key="2">
    <source>
        <dbReference type="WBParaSite" id="SPAL_0001770700.1"/>
    </source>
</evidence>
<keyword evidence="1" id="KW-1185">Reference proteome</keyword>
<proteinExistence type="predicted"/>